<evidence type="ECO:0000256" key="1">
    <source>
        <dbReference type="SAM" id="Phobius"/>
    </source>
</evidence>
<dbReference type="PANTHER" id="PTHR34609">
    <property type="entry name" value="GEO08273P1-RELATED"/>
    <property type="match status" value="1"/>
</dbReference>
<feature type="transmembrane region" description="Helical" evidence="1">
    <location>
        <begin position="54"/>
        <end position="76"/>
    </location>
</feature>
<dbReference type="InterPro" id="IPR053077">
    <property type="entry name" value="MARVEL_domain_protein_3"/>
</dbReference>
<name>A0A9P0T0Q0_PIEBR</name>
<keyword evidence="1" id="KW-0472">Membrane</keyword>
<evidence type="ECO:0000313" key="3">
    <source>
        <dbReference type="EMBL" id="CAH3974748.1"/>
    </source>
</evidence>
<keyword evidence="1" id="KW-1133">Transmembrane helix</keyword>
<keyword evidence="4" id="KW-1185">Reference proteome</keyword>
<accession>A0A9P0T0Q0</accession>
<dbReference type="InterPro" id="IPR054291">
    <property type="entry name" value="DUF7027"/>
</dbReference>
<organism evidence="3 4">
    <name type="scientific">Pieris brassicae</name>
    <name type="common">White butterfly</name>
    <name type="synonym">Large white butterfly</name>
    <dbReference type="NCBI Taxonomy" id="7116"/>
    <lineage>
        <taxon>Eukaryota</taxon>
        <taxon>Metazoa</taxon>
        <taxon>Ecdysozoa</taxon>
        <taxon>Arthropoda</taxon>
        <taxon>Hexapoda</taxon>
        <taxon>Insecta</taxon>
        <taxon>Pterygota</taxon>
        <taxon>Neoptera</taxon>
        <taxon>Endopterygota</taxon>
        <taxon>Lepidoptera</taxon>
        <taxon>Glossata</taxon>
        <taxon>Ditrysia</taxon>
        <taxon>Papilionoidea</taxon>
        <taxon>Pieridae</taxon>
        <taxon>Pierinae</taxon>
        <taxon>Pieris</taxon>
    </lineage>
</organism>
<comment type="caution">
    <text evidence="3">The sequence shown here is derived from an EMBL/GenBank/DDBJ whole genome shotgun (WGS) entry which is preliminary data.</text>
</comment>
<feature type="transmembrane region" description="Helical" evidence="1">
    <location>
        <begin position="122"/>
        <end position="140"/>
    </location>
</feature>
<dbReference type="PANTHER" id="PTHR34609:SF17">
    <property type="entry name" value="GEO08273P1-RELATED"/>
    <property type="match status" value="1"/>
</dbReference>
<dbReference type="EMBL" id="CALOZG010000002">
    <property type="protein sequence ID" value="CAH3974748.1"/>
    <property type="molecule type" value="Genomic_DNA"/>
</dbReference>
<sequence length="177" mass="19807">MCLPISNCCCCISLSVGAKIVAILSLMTSTCTVLVYGTAALLPRPDTETRRISYIVVAAAAVIKFIMACLMAYGAYQKKPKFLLPWLLTAWIYAVLLLIASLFGSILISLKVAKNMETTSEVSTMVSAYFIYAIILYYFASVVNSRREEMLRDRQIKFTYISHRLMGQKVLPKMYTP</sequence>
<keyword evidence="1" id="KW-0812">Transmembrane</keyword>
<gene>
    <name evidence="3" type="ORF">PIBRA_LOCUS1812</name>
</gene>
<evidence type="ECO:0000313" key="4">
    <source>
        <dbReference type="Proteomes" id="UP001152562"/>
    </source>
</evidence>
<feature type="transmembrane region" description="Helical" evidence="1">
    <location>
        <begin position="20"/>
        <end position="42"/>
    </location>
</feature>
<reference evidence="3" key="1">
    <citation type="submission" date="2022-05" db="EMBL/GenBank/DDBJ databases">
        <authorList>
            <person name="Okamura Y."/>
        </authorList>
    </citation>
    <scope>NUCLEOTIDE SEQUENCE</scope>
</reference>
<dbReference type="AlphaFoldDB" id="A0A9P0T0Q0"/>
<feature type="domain" description="DUF7027" evidence="2">
    <location>
        <begin position="17"/>
        <end position="101"/>
    </location>
</feature>
<feature type="transmembrane region" description="Helical" evidence="1">
    <location>
        <begin position="88"/>
        <end position="110"/>
    </location>
</feature>
<dbReference type="Pfam" id="PF22954">
    <property type="entry name" value="DUF7027"/>
    <property type="match status" value="1"/>
</dbReference>
<protein>
    <recommendedName>
        <fullName evidence="2">DUF7027 domain-containing protein</fullName>
    </recommendedName>
</protein>
<dbReference type="Proteomes" id="UP001152562">
    <property type="component" value="Unassembled WGS sequence"/>
</dbReference>
<evidence type="ECO:0000259" key="2">
    <source>
        <dbReference type="Pfam" id="PF22954"/>
    </source>
</evidence>
<proteinExistence type="predicted"/>